<keyword evidence="4" id="KW-1185">Reference proteome</keyword>
<feature type="compositionally biased region" description="Low complexity" evidence="1">
    <location>
        <begin position="315"/>
        <end position="333"/>
    </location>
</feature>
<comment type="caution">
    <text evidence="3">The sequence shown here is derived from an EMBL/GenBank/DDBJ whole genome shotgun (WGS) entry which is preliminary data.</text>
</comment>
<feature type="compositionally biased region" description="Polar residues" evidence="1">
    <location>
        <begin position="298"/>
        <end position="310"/>
    </location>
</feature>
<evidence type="ECO:0000256" key="2">
    <source>
        <dbReference type="SAM" id="Phobius"/>
    </source>
</evidence>
<dbReference type="EMBL" id="VCGU01000459">
    <property type="protein sequence ID" value="TRY61775.1"/>
    <property type="molecule type" value="Genomic_DNA"/>
</dbReference>
<dbReference type="AlphaFoldDB" id="A0A553N8M3"/>
<proteinExistence type="predicted"/>
<evidence type="ECO:0000256" key="1">
    <source>
        <dbReference type="SAM" id="MobiDB-lite"/>
    </source>
</evidence>
<keyword evidence="2" id="KW-0812">Transmembrane</keyword>
<feature type="region of interest" description="Disordered" evidence="1">
    <location>
        <begin position="290"/>
        <end position="352"/>
    </location>
</feature>
<sequence>MDGRWMIFFARSNRTLSTLSKLARRSDQNRHLLFKLWQQRTNSSVIFQTNLEVSLAVVVCNNPRDCQTSTRTNQRKMAQNRRIFDENRAVFSSLEDQFDHDYTDIVTSSSSNGVLSFGDVSDDYIDYYNADSLPEPITSPTPNHKRLLDDVDLSDYTNITKIVLEPQEWDSRDFFIETVGGKVWLVPLAIAAGVVVGVLCWLLWVSILKMSVESRRKAKRLIRSHSRGAIFSPQAVRSRTHPGDIPVTLLNHSSVLEGSTSSRSGPTNQEITLAIDNMEMAMDNMVREIQSRHEEPSRSSTPETGKSSSPVLPASESDNSSSSSSSVISVQSVVHREDTDEPPIDSRNVTKF</sequence>
<reference evidence="3 4" key="1">
    <citation type="journal article" date="2018" name="Nat. Ecol. Evol.">
        <title>Genomic signatures of mitonuclear coevolution across populations of Tigriopus californicus.</title>
        <authorList>
            <person name="Barreto F.S."/>
            <person name="Watson E.T."/>
            <person name="Lima T.G."/>
            <person name="Willett C.S."/>
            <person name="Edmands S."/>
            <person name="Li W."/>
            <person name="Burton R.S."/>
        </authorList>
    </citation>
    <scope>NUCLEOTIDE SEQUENCE [LARGE SCALE GENOMIC DNA]</scope>
    <source>
        <strain evidence="3 4">San Diego</strain>
    </source>
</reference>
<keyword evidence="2" id="KW-1133">Transmembrane helix</keyword>
<organism evidence="3 4">
    <name type="scientific">Tigriopus californicus</name>
    <name type="common">Marine copepod</name>
    <dbReference type="NCBI Taxonomy" id="6832"/>
    <lineage>
        <taxon>Eukaryota</taxon>
        <taxon>Metazoa</taxon>
        <taxon>Ecdysozoa</taxon>
        <taxon>Arthropoda</taxon>
        <taxon>Crustacea</taxon>
        <taxon>Multicrustacea</taxon>
        <taxon>Hexanauplia</taxon>
        <taxon>Copepoda</taxon>
        <taxon>Harpacticoida</taxon>
        <taxon>Harpacticidae</taxon>
        <taxon>Tigriopus</taxon>
    </lineage>
</organism>
<protein>
    <submittedName>
        <fullName evidence="3">Uncharacterized protein</fullName>
    </submittedName>
</protein>
<evidence type="ECO:0000313" key="4">
    <source>
        <dbReference type="Proteomes" id="UP000318571"/>
    </source>
</evidence>
<dbReference type="Proteomes" id="UP000318571">
    <property type="component" value="Chromosome 8"/>
</dbReference>
<feature type="transmembrane region" description="Helical" evidence="2">
    <location>
        <begin position="184"/>
        <end position="207"/>
    </location>
</feature>
<accession>A0A553N8M3</accession>
<evidence type="ECO:0000313" key="3">
    <source>
        <dbReference type="EMBL" id="TRY61775.1"/>
    </source>
</evidence>
<name>A0A553N8M3_TIGCA</name>
<gene>
    <name evidence="3" type="ORF">TCAL_08282</name>
</gene>
<keyword evidence="2" id="KW-0472">Membrane</keyword>